<evidence type="ECO:0000313" key="3">
    <source>
        <dbReference type="EMBL" id="PQD93768.1"/>
    </source>
</evidence>
<evidence type="ECO:0000313" key="4">
    <source>
        <dbReference type="Proteomes" id="UP000239663"/>
    </source>
</evidence>
<keyword evidence="4" id="KW-1185">Reference proteome</keyword>
<dbReference type="GO" id="GO:0016020">
    <property type="term" value="C:membrane"/>
    <property type="evidence" value="ECO:0007669"/>
    <property type="project" value="TreeGrafter"/>
</dbReference>
<dbReference type="PANTHER" id="PTHR43798">
    <property type="entry name" value="MONOACYLGLYCEROL LIPASE"/>
    <property type="match status" value="1"/>
</dbReference>
<reference evidence="3 4" key="1">
    <citation type="submission" date="2017-12" db="EMBL/GenBank/DDBJ databases">
        <title>Taxonomic description and draft genome of Pradoshia cofamensis Gen. nov., sp. nov., a thermotolerant bacillale isolated from anterior gut of earthworm Eisenia fetida.</title>
        <authorList>
            <person name="Saha T."/>
            <person name="Chakraborty R."/>
        </authorList>
    </citation>
    <scope>NUCLEOTIDE SEQUENCE [LARGE SCALE GENOMIC DNA]</scope>
    <source>
        <strain evidence="3 4">EAG3</strain>
    </source>
</reference>
<dbReference type="InterPro" id="IPR050266">
    <property type="entry name" value="AB_hydrolase_sf"/>
</dbReference>
<dbReference type="Pfam" id="PF00561">
    <property type="entry name" value="Abhydrolase_1"/>
    <property type="match status" value="1"/>
</dbReference>
<dbReference type="GO" id="GO:0016787">
    <property type="term" value="F:hydrolase activity"/>
    <property type="evidence" value="ECO:0007669"/>
    <property type="project" value="UniProtKB-KW"/>
</dbReference>
<comment type="caution">
    <text evidence="3">The sequence shown here is derived from an EMBL/GenBank/DDBJ whole genome shotgun (WGS) entry which is preliminary data.</text>
</comment>
<evidence type="ECO:0000256" key="1">
    <source>
        <dbReference type="ARBA" id="ARBA00022801"/>
    </source>
</evidence>
<dbReference type="OrthoDB" id="9796770at2"/>
<sequence length="280" mass="32447">MWEQRIIRTDRGSIEVFIKGEGLPVCVTHHYSAFNHTGDYYADIFTDKNKVVLVNLKDAGNSDKPNHAYELSMIDAVLDLEEVRKKLGYKEWIYAGHSTGGMIGILYGIHYSTSLKALILTGTAAREYSSSNKCVYNVNHPHFKRMQDLLELLKQPNMHEEERSLLLKERTQLSLRKPENYEKYFSKDIAKRIVPSRLDFFSREALIFDVTRQLSKVRTKTAILCGSYDVQCPLEFSVELSQAIPDASLNIFLNSNHYPHLEERDTFKRVIYNFLKELEE</sequence>
<keyword evidence="1" id="KW-0378">Hydrolase</keyword>
<dbReference type="PANTHER" id="PTHR43798:SF31">
    <property type="entry name" value="AB HYDROLASE SUPERFAMILY PROTEIN YCLE"/>
    <property type="match status" value="1"/>
</dbReference>
<proteinExistence type="predicted"/>
<dbReference type="Proteomes" id="UP000239663">
    <property type="component" value="Unassembled WGS sequence"/>
</dbReference>
<organism evidence="3 4">
    <name type="scientific">Pradoshia eiseniae</name>
    <dbReference type="NCBI Taxonomy" id="2064768"/>
    <lineage>
        <taxon>Bacteria</taxon>
        <taxon>Bacillati</taxon>
        <taxon>Bacillota</taxon>
        <taxon>Bacilli</taxon>
        <taxon>Bacillales</taxon>
        <taxon>Bacillaceae</taxon>
        <taxon>Pradoshia</taxon>
    </lineage>
</organism>
<evidence type="ECO:0000259" key="2">
    <source>
        <dbReference type="Pfam" id="PF00561"/>
    </source>
</evidence>
<name>A0A2S7MVJ3_9BACI</name>
<dbReference type="InterPro" id="IPR000073">
    <property type="entry name" value="AB_hydrolase_1"/>
</dbReference>
<dbReference type="Gene3D" id="3.40.50.1820">
    <property type="entry name" value="alpha/beta hydrolase"/>
    <property type="match status" value="1"/>
</dbReference>
<feature type="domain" description="AB hydrolase-1" evidence="2">
    <location>
        <begin position="50"/>
        <end position="263"/>
    </location>
</feature>
<accession>A0A2S7MVJ3</accession>
<dbReference type="SUPFAM" id="SSF53474">
    <property type="entry name" value="alpha/beta-Hydrolases"/>
    <property type="match status" value="1"/>
</dbReference>
<dbReference type="InterPro" id="IPR029058">
    <property type="entry name" value="AB_hydrolase_fold"/>
</dbReference>
<dbReference type="AlphaFoldDB" id="A0A2S7MVJ3"/>
<gene>
    <name evidence="3" type="ORF">CYL18_18180</name>
</gene>
<protein>
    <submittedName>
        <fullName evidence="3">Proline iminopeptidase</fullName>
    </submittedName>
</protein>
<dbReference type="EMBL" id="PKOZ01000023">
    <property type="protein sequence ID" value="PQD93768.1"/>
    <property type="molecule type" value="Genomic_DNA"/>
</dbReference>